<reference evidence="3" key="5">
    <citation type="journal article" date="2021" name="G3 (Bethesda)">
        <title>Aegilops tauschii genome assembly Aet v5.0 features greater sequence contiguity and improved annotation.</title>
        <authorList>
            <person name="Wang L."/>
            <person name="Zhu T."/>
            <person name="Rodriguez J.C."/>
            <person name="Deal K.R."/>
            <person name="Dubcovsky J."/>
            <person name="McGuire P.E."/>
            <person name="Lux T."/>
            <person name="Spannagl M."/>
            <person name="Mayer K.F.X."/>
            <person name="Baldrich P."/>
            <person name="Meyers B.C."/>
            <person name="Huo N."/>
            <person name="Gu Y.Q."/>
            <person name="Zhou H."/>
            <person name="Devos K.M."/>
            <person name="Bennetzen J.L."/>
            <person name="Unver T."/>
            <person name="Budak H."/>
            <person name="Gulick P.J."/>
            <person name="Galiba G."/>
            <person name="Kalapos B."/>
            <person name="Nelson D.R."/>
            <person name="Li P."/>
            <person name="You F.M."/>
            <person name="Luo M.C."/>
            <person name="Dvorak J."/>
        </authorList>
    </citation>
    <scope>NUCLEOTIDE SEQUENCE [LARGE SCALE GENOMIC DNA]</scope>
    <source>
        <strain evidence="3">cv. AL8/78</strain>
    </source>
</reference>
<evidence type="ECO:0000256" key="1">
    <source>
        <dbReference type="ARBA" id="ARBA00008668"/>
    </source>
</evidence>
<dbReference type="InterPro" id="IPR036514">
    <property type="entry name" value="SGNH_hydro_sf"/>
</dbReference>
<dbReference type="AlphaFoldDB" id="A0A453FUH4"/>
<evidence type="ECO:0008006" key="5">
    <source>
        <dbReference type="Google" id="ProtNLM"/>
    </source>
</evidence>
<reference evidence="4" key="2">
    <citation type="journal article" date="2017" name="Nat. Plants">
        <title>The Aegilops tauschii genome reveals multiple impacts of transposons.</title>
        <authorList>
            <person name="Zhao G."/>
            <person name="Zou C."/>
            <person name="Li K."/>
            <person name="Wang K."/>
            <person name="Li T."/>
            <person name="Gao L."/>
            <person name="Zhang X."/>
            <person name="Wang H."/>
            <person name="Yang Z."/>
            <person name="Liu X."/>
            <person name="Jiang W."/>
            <person name="Mao L."/>
            <person name="Kong X."/>
            <person name="Jiao Y."/>
            <person name="Jia J."/>
        </authorList>
    </citation>
    <scope>NUCLEOTIDE SEQUENCE [LARGE SCALE GENOMIC DNA]</scope>
    <source>
        <strain evidence="4">cv. AL8/78</strain>
    </source>
</reference>
<accession>A0A453FUH4</accession>
<reference evidence="4" key="1">
    <citation type="journal article" date="2014" name="Science">
        <title>Ancient hybridizations among the ancestral genomes of bread wheat.</title>
        <authorList>
            <consortium name="International Wheat Genome Sequencing Consortium,"/>
            <person name="Marcussen T."/>
            <person name="Sandve S.R."/>
            <person name="Heier L."/>
            <person name="Spannagl M."/>
            <person name="Pfeifer M."/>
            <person name="Jakobsen K.S."/>
            <person name="Wulff B.B."/>
            <person name="Steuernagel B."/>
            <person name="Mayer K.F."/>
            <person name="Olsen O.A."/>
        </authorList>
    </citation>
    <scope>NUCLEOTIDE SEQUENCE [LARGE SCALE GENOMIC DNA]</scope>
    <source>
        <strain evidence="4">cv. AL8/78</strain>
    </source>
</reference>
<sequence>MQELYNLGGRQFILAGLPPFGCIPLQITLSGDLERGCVDEQNSEAQVYNSKLQKLIPTLQGSLRGSKIVYLNAYEAFTVILQGTNKYGTFSSNVMIPNLYLAKWTPLRSLILHISFL</sequence>
<organism evidence="3 4">
    <name type="scientific">Aegilops tauschii subsp. strangulata</name>
    <name type="common">Goatgrass</name>
    <dbReference type="NCBI Taxonomy" id="200361"/>
    <lineage>
        <taxon>Eukaryota</taxon>
        <taxon>Viridiplantae</taxon>
        <taxon>Streptophyta</taxon>
        <taxon>Embryophyta</taxon>
        <taxon>Tracheophyta</taxon>
        <taxon>Spermatophyta</taxon>
        <taxon>Magnoliopsida</taxon>
        <taxon>Liliopsida</taxon>
        <taxon>Poales</taxon>
        <taxon>Poaceae</taxon>
        <taxon>BOP clade</taxon>
        <taxon>Pooideae</taxon>
        <taxon>Triticodae</taxon>
        <taxon>Triticeae</taxon>
        <taxon>Triticinae</taxon>
        <taxon>Aegilops</taxon>
    </lineage>
</organism>
<dbReference type="PANTHER" id="PTHR45642:SF139">
    <property type="entry name" value="SGNH HYDROLASE-TYPE ESTERASE DOMAIN-CONTAINING PROTEIN"/>
    <property type="match status" value="1"/>
</dbReference>
<dbReference type="PANTHER" id="PTHR45642">
    <property type="entry name" value="GDSL ESTERASE/LIPASE EXL3"/>
    <property type="match status" value="1"/>
</dbReference>
<evidence type="ECO:0000313" key="4">
    <source>
        <dbReference type="Proteomes" id="UP000015105"/>
    </source>
</evidence>
<dbReference type="GO" id="GO:0016788">
    <property type="term" value="F:hydrolase activity, acting on ester bonds"/>
    <property type="evidence" value="ECO:0007669"/>
    <property type="project" value="InterPro"/>
</dbReference>
<dbReference type="Gramene" id="AET3Gv20785600.6">
    <property type="protein sequence ID" value="AET3Gv20785600.6"/>
    <property type="gene ID" value="AET3Gv20785600"/>
</dbReference>
<comment type="similarity">
    <text evidence="1">Belongs to the 'GDSL' lipolytic enzyme family.</text>
</comment>
<protein>
    <recommendedName>
        <fullName evidence="5">GDSL esterase/lipase</fullName>
    </recommendedName>
</protein>
<reference evidence="3" key="3">
    <citation type="journal article" date="2017" name="Nature">
        <title>Genome sequence of the progenitor of the wheat D genome Aegilops tauschii.</title>
        <authorList>
            <person name="Luo M.C."/>
            <person name="Gu Y.Q."/>
            <person name="Puiu D."/>
            <person name="Wang H."/>
            <person name="Twardziok S.O."/>
            <person name="Deal K.R."/>
            <person name="Huo N."/>
            <person name="Zhu T."/>
            <person name="Wang L."/>
            <person name="Wang Y."/>
            <person name="McGuire P.E."/>
            <person name="Liu S."/>
            <person name="Long H."/>
            <person name="Ramasamy R.K."/>
            <person name="Rodriguez J.C."/>
            <person name="Van S.L."/>
            <person name="Yuan L."/>
            <person name="Wang Z."/>
            <person name="Xia Z."/>
            <person name="Xiao L."/>
            <person name="Anderson O.D."/>
            <person name="Ouyang S."/>
            <person name="Liang Y."/>
            <person name="Zimin A.V."/>
            <person name="Pertea G."/>
            <person name="Qi P."/>
            <person name="Bennetzen J.L."/>
            <person name="Dai X."/>
            <person name="Dawson M.W."/>
            <person name="Muller H.G."/>
            <person name="Kugler K."/>
            <person name="Rivarola-Duarte L."/>
            <person name="Spannagl M."/>
            <person name="Mayer K.F.X."/>
            <person name="Lu F.H."/>
            <person name="Bevan M.W."/>
            <person name="Leroy P."/>
            <person name="Li P."/>
            <person name="You F.M."/>
            <person name="Sun Q."/>
            <person name="Liu Z."/>
            <person name="Lyons E."/>
            <person name="Wicker T."/>
            <person name="Salzberg S.L."/>
            <person name="Devos K.M."/>
            <person name="Dvorak J."/>
        </authorList>
    </citation>
    <scope>NUCLEOTIDE SEQUENCE [LARGE SCALE GENOMIC DNA]</scope>
    <source>
        <strain evidence="3">cv. AL8/78</strain>
    </source>
</reference>
<proteinExistence type="inferred from homology"/>
<dbReference type="InterPro" id="IPR001087">
    <property type="entry name" value="GDSL"/>
</dbReference>
<dbReference type="Gene3D" id="3.40.50.1110">
    <property type="entry name" value="SGNH hydrolase"/>
    <property type="match status" value="1"/>
</dbReference>
<keyword evidence="2" id="KW-0732">Signal</keyword>
<keyword evidence="4" id="KW-1185">Reference proteome</keyword>
<name>A0A453FUH4_AEGTS</name>
<reference evidence="3" key="4">
    <citation type="submission" date="2019-03" db="UniProtKB">
        <authorList>
            <consortium name="EnsemblPlants"/>
        </authorList>
    </citation>
    <scope>IDENTIFICATION</scope>
</reference>
<evidence type="ECO:0000256" key="2">
    <source>
        <dbReference type="ARBA" id="ARBA00022729"/>
    </source>
</evidence>
<evidence type="ECO:0000313" key="3">
    <source>
        <dbReference type="EnsemblPlants" id="AET3Gv20785600.6"/>
    </source>
</evidence>
<dbReference type="Pfam" id="PF00657">
    <property type="entry name" value="Lipase_GDSL"/>
    <property type="match status" value="1"/>
</dbReference>
<dbReference type="Proteomes" id="UP000015105">
    <property type="component" value="Chromosome 3D"/>
</dbReference>
<dbReference type="EnsemblPlants" id="AET3Gv20785600.6">
    <property type="protein sequence ID" value="AET3Gv20785600.6"/>
    <property type="gene ID" value="AET3Gv20785600"/>
</dbReference>
<dbReference type="InterPro" id="IPR050592">
    <property type="entry name" value="GDSL_lipolytic_enzyme"/>
</dbReference>